<proteinExistence type="predicted"/>
<comment type="caution">
    <text evidence="1">The sequence shown here is derived from an EMBL/GenBank/DDBJ whole genome shotgun (WGS) entry which is preliminary data.</text>
</comment>
<dbReference type="Proteomes" id="UP001489719">
    <property type="component" value="Unassembled WGS sequence"/>
</dbReference>
<evidence type="ECO:0000313" key="2">
    <source>
        <dbReference type="Proteomes" id="UP001489719"/>
    </source>
</evidence>
<evidence type="ECO:0000313" key="1">
    <source>
        <dbReference type="EMBL" id="KAK9323196.1"/>
    </source>
</evidence>
<name>A0ACC3TR07_9ASCO</name>
<gene>
    <name evidence="1" type="ORF">V1517DRAFT_367023</name>
</gene>
<dbReference type="EMBL" id="MU970064">
    <property type="protein sequence ID" value="KAK9323196.1"/>
    <property type="molecule type" value="Genomic_DNA"/>
</dbReference>
<protein>
    <submittedName>
        <fullName evidence="1">Ima1 N-terminal domain-containing protein</fullName>
    </submittedName>
</protein>
<reference evidence="2" key="1">
    <citation type="journal article" date="2024" name="Front. Bioeng. Biotechnol.">
        <title>Genome-scale model development and genomic sequencing of the oleaginous clade Lipomyces.</title>
        <authorList>
            <person name="Czajka J.J."/>
            <person name="Han Y."/>
            <person name="Kim J."/>
            <person name="Mondo S.J."/>
            <person name="Hofstad B.A."/>
            <person name="Robles A."/>
            <person name="Haridas S."/>
            <person name="Riley R."/>
            <person name="LaButti K."/>
            <person name="Pangilinan J."/>
            <person name="Andreopoulos W."/>
            <person name="Lipzen A."/>
            <person name="Yan J."/>
            <person name="Wang M."/>
            <person name="Ng V."/>
            <person name="Grigoriev I.V."/>
            <person name="Spatafora J.W."/>
            <person name="Magnuson J.K."/>
            <person name="Baker S.E."/>
            <person name="Pomraning K.R."/>
        </authorList>
    </citation>
    <scope>NUCLEOTIDE SEQUENCE [LARGE SCALE GENOMIC DNA]</scope>
    <source>
        <strain evidence="2">CBS 10300</strain>
    </source>
</reference>
<sequence length="639" mass="71696">MLSNILGRSPSSQRGFMSRFCFFCNVKSSSELTYQSSSKSYEWRCPLCEAVNVINEAGEIMDYTPEDTSASENHLTNAATANNETESPFCRNCQMNHRIVMEALASYLPPEWDSRYKEYEKRLPSYKAELEQRYPPYCETCRGTVIRKLSENNYNARARILGSLLNNKADKRPVYSTLSSVIGMTKSNDFGSTAGGKILRPRWTFQTWLKIFVWICRGLLWWSHMFAFCGVFVINSVYPTLQLRALALTHAADSRSIGFLVKTVLDATMQSYISGKAPQDFDMSELGSSLFTVVYRITPFSILYFFWNYKLLYALLSSTRVTITGKTDYYRCQAFLFVELLVGLYTLPRMYYWSISEKAFRLVNMFFTTTTILVLAVSLASLKVQPVEHTDIQWQVQQSTANNHSEAIEQEQPQSAKSQLQRHASFGRPQSIPSRPVSVPTPSTVSAGDDMMDWKPAFVPDISMTGAVPEELPEIPKLPPGYSLPPPPNGSKSNAGFLKRSIVSLSHSSASSQGKEKYFQHKLLSKSDTQSLSTTSVKDTSSRDMGLAAQRFFPAEAPTGLEDLFDPVLRLSDSAGFTRISTSSGTLSRQATGANYVRNTHILREWLGASSIVIGLLAASIYLYQRFMPTAVDRLAELS</sequence>
<accession>A0ACC3TR07</accession>
<organism evidence="1 2">
    <name type="scientific">Lipomyces orientalis</name>
    <dbReference type="NCBI Taxonomy" id="1233043"/>
    <lineage>
        <taxon>Eukaryota</taxon>
        <taxon>Fungi</taxon>
        <taxon>Dikarya</taxon>
        <taxon>Ascomycota</taxon>
        <taxon>Saccharomycotina</taxon>
        <taxon>Lipomycetes</taxon>
        <taxon>Lipomycetales</taxon>
        <taxon>Lipomycetaceae</taxon>
        <taxon>Lipomyces</taxon>
    </lineage>
</organism>
<keyword evidence="2" id="KW-1185">Reference proteome</keyword>